<dbReference type="CDD" id="cd02440">
    <property type="entry name" value="AdoMet_MTases"/>
    <property type="match status" value="1"/>
</dbReference>
<dbReference type="InterPro" id="IPR029063">
    <property type="entry name" value="SAM-dependent_MTases_sf"/>
</dbReference>
<reference evidence="3 4" key="1">
    <citation type="journal article" date="2015" name="ISME J.">
        <title>Draft Genome Sequence of Streptomyces incarnatus NRRL8089, which Produces the Nucleoside Antibiotic Sinefungin.</title>
        <authorList>
            <person name="Oshima K."/>
            <person name="Hattori M."/>
            <person name="Shimizu H."/>
            <person name="Fukuda K."/>
            <person name="Nemoto M."/>
            <person name="Inagaki K."/>
            <person name="Tamura T."/>
        </authorList>
    </citation>
    <scope>NUCLEOTIDE SEQUENCE [LARGE SCALE GENOMIC DNA]</scope>
    <source>
        <strain evidence="3 4">NRRL 8089</strain>
    </source>
</reference>
<dbReference type="SMART" id="SM00923">
    <property type="entry name" value="MbtH"/>
    <property type="match status" value="1"/>
</dbReference>
<dbReference type="PANTHER" id="PTHR45527">
    <property type="entry name" value="NONRIBOSOMAL PEPTIDE SYNTHETASE"/>
    <property type="match status" value="1"/>
</dbReference>
<dbReference type="InterPro" id="IPR038020">
    <property type="entry name" value="MbtH-like_sf"/>
</dbReference>
<dbReference type="InterPro" id="IPR009081">
    <property type="entry name" value="PP-bd_ACP"/>
</dbReference>
<dbReference type="InterPro" id="IPR005153">
    <property type="entry name" value="MbtH-like_dom"/>
</dbReference>
<geneLocation type="plasmid" evidence="3 4">
    <name>unnamed_1</name>
</geneLocation>
<dbReference type="SUPFAM" id="SSF47336">
    <property type="entry name" value="ACP-like"/>
    <property type="match status" value="1"/>
</dbReference>
<feature type="domain" description="Carrier" evidence="2">
    <location>
        <begin position="733"/>
        <end position="807"/>
    </location>
</feature>
<dbReference type="Gene3D" id="3.40.50.980">
    <property type="match status" value="2"/>
</dbReference>
<dbReference type="RefSeq" id="WP_208903898.1">
    <property type="nucleotide sequence ID" value="NZ_CP011498.1"/>
</dbReference>
<proteinExistence type="predicted"/>
<dbReference type="Gene3D" id="3.30.559.30">
    <property type="entry name" value="Nonribosomal peptide synthetase, condensation domain"/>
    <property type="match status" value="1"/>
</dbReference>
<keyword evidence="3" id="KW-0614">Plasmid</keyword>
<dbReference type="SUPFAM" id="SSF160582">
    <property type="entry name" value="MbtH-like"/>
    <property type="match status" value="1"/>
</dbReference>
<evidence type="ECO:0000313" key="4">
    <source>
        <dbReference type="Proteomes" id="UP000035366"/>
    </source>
</evidence>
<dbReference type="EMBL" id="CP011498">
    <property type="protein sequence ID" value="AKJ15800.1"/>
    <property type="molecule type" value="Genomic_DNA"/>
</dbReference>
<dbReference type="InterPro" id="IPR001242">
    <property type="entry name" value="Condensation_dom"/>
</dbReference>
<dbReference type="Pfam" id="PF00501">
    <property type="entry name" value="AMP-binding"/>
    <property type="match status" value="2"/>
</dbReference>
<dbReference type="Proteomes" id="UP000035366">
    <property type="component" value="Plasmid unnamed_1"/>
</dbReference>
<evidence type="ECO:0000256" key="1">
    <source>
        <dbReference type="SAM" id="MobiDB-lite"/>
    </source>
</evidence>
<keyword evidence="4" id="KW-1185">Reference proteome</keyword>
<dbReference type="PROSITE" id="PS50075">
    <property type="entry name" value="CARRIER"/>
    <property type="match status" value="1"/>
</dbReference>
<dbReference type="Pfam" id="PF03621">
    <property type="entry name" value="MbtH"/>
    <property type="match status" value="1"/>
</dbReference>
<dbReference type="Pfam" id="PF08242">
    <property type="entry name" value="Methyltransf_12"/>
    <property type="match status" value="1"/>
</dbReference>
<evidence type="ECO:0000259" key="2">
    <source>
        <dbReference type="PROSITE" id="PS50075"/>
    </source>
</evidence>
<evidence type="ECO:0000313" key="3">
    <source>
        <dbReference type="EMBL" id="AKJ15800.1"/>
    </source>
</evidence>
<accession>A0ABN4GPS9</accession>
<dbReference type="Gene3D" id="3.40.50.12780">
    <property type="entry name" value="N-terminal domain of ligase-like"/>
    <property type="match status" value="2"/>
</dbReference>
<protein>
    <recommendedName>
        <fullName evidence="2">Carrier domain-containing protein</fullName>
    </recommendedName>
</protein>
<dbReference type="Gene3D" id="3.90.820.10">
    <property type="entry name" value="Structural Genomics, Unknown Function 30-nov-00 1gh9 Mol_id"/>
    <property type="match status" value="1"/>
</dbReference>
<dbReference type="SUPFAM" id="SSF56801">
    <property type="entry name" value="Acetyl-CoA synthetase-like"/>
    <property type="match status" value="2"/>
</dbReference>
<dbReference type="SUPFAM" id="SSF52777">
    <property type="entry name" value="CoA-dependent acyltransferases"/>
    <property type="match status" value="2"/>
</dbReference>
<feature type="compositionally biased region" description="Low complexity" evidence="1">
    <location>
        <begin position="693"/>
        <end position="716"/>
    </location>
</feature>
<dbReference type="InterPro" id="IPR013217">
    <property type="entry name" value="Methyltransf_12"/>
</dbReference>
<name>A0ABN4GPS9_9ACTN</name>
<dbReference type="InterPro" id="IPR000873">
    <property type="entry name" value="AMP-dep_synth/lig_dom"/>
</dbReference>
<dbReference type="InterPro" id="IPR036736">
    <property type="entry name" value="ACP-like_sf"/>
</dbReference>
<dbReference type="Gene3D" id="1.10.1200.10">
    <property type="entry name" value="ACP-like"/>
    <property type="match status" value="1"/>
</dbReference>
<organism evidence="3 4">
    <name type="scientific">Streptomyces incarnatus</name>
    <dbReference type="NCBI Taxonomy" id="665007"/>
    <lineage>
        <taxon>Bacteria</taxon>
        <taxon>Bacillati</taxon>
        <taxon>Actinomycetota</taxon>
        <taxon>Actinomycetes</taxon>
        <taxon>Kitasatosporales</taxon>
        <taxon>Streptomycetaceae</taxon>
        <taxon>Streptomyces</taxon>
    </lineage>
</organism>
<dbReference type="Gene3D" id="3.40.50.150">
    <property type="entry name" value="Vaccinia Virus protein VP39"/>
    <property type="match status" value="1"/>
</dbReference>
<feature type="region of interest" description="Disordered" evidence="1">
    <location>
        <begin position="686"/>
        <end position="734"/>
    </location>
</feature>
<dbReference type="InterPro" id="IPR042099">
    <property type="entry name" value="ANL_N_sf"/>
</dbReference>
<dbReference type="PANTHER" id="PTHR45527:SF1">
    <property type="entry name" value="FATTY ACID SYNTHASE"/>
    <property type="match status" value="1"/>
</dbReference>
<gene>
    <name evidence="3" type="ORF">ABB07_38970</name>
</gene>
<dbReference type="Pfam" id="PF00550">
    <property type="entry name" value="PP-binding"/>
    <property type="match status" value="1"/>
</dbReference>
<dbReference type="Pfam" id="PF00668">
    <property type="entry name" value="Condensation"/>
    <property type="match status" value="1"/>
</dbReference>
<dbReference type="SUPFAM" id="SSF53335">
    <property type="entry name" value="S-adenosyl-L-methionine-dependent methyltransferases"/>
    <property type="match status" value="1"/>
</dbReference>
<sequence length="1582" mass="164245">MSLSGLVEQQVQERPDAIAVHYPRHADGRGDRLTYRELSGAANRLAAHLCARGISRGDRVVTSLRPGPEMVTAFLGIVRAGAAYVPVDPADPAERRRLIVRDSAAAAVLTEQPDAADYAGLGTVVVALDAEAHEIARRSGALPEQTTGPDDACCVRYATGASEGVVVPHRAVLDFVRSTDCLRLTPADAVAQAAGPAADAATFEVWTTLTGGARLVGLGADTVADPGRFQDAVRAHGISVVLMTTALFGLIARERPAAFAPLRTVLSDGAACDPRRVRLGDDGAPEFVGRVDARTTAGKGTHEMLHDGAAAARPGDDFTGLGNDFTGWNSSYDGLPIPVEHLRQWRDATLDRIRELPRRRVLEIGAGTGLLMARLAHDEEVDEYWATDFSPAAVAALTEQVEADPVLKEKVRLDCRGAEDMGGLPAGHFDTIVLNSVVQDFPSLSHLRGVVERALPLLAPGGSLLLGDLRNLDLARCLQTGIALARPGAARGDREALRRTIDQRVAAEPQLLLSPALFDALARELPAVRAVDVRAKRGRHHNELTRYRYEAVLSTAEPVADLTAAPVLHWGRDITGALEAEHRLSTARPAVLRLAGVPNRRVHDEYTAMQSLFDPLESIDLAPQDAPAPDPEALCELAERLGYRALPTWGASPDLLDIVLLDPEQVPAGALTGVYAAPVTDAESCANTPATGTMPSAPTSADAPPPTAGGTVDRTAPPAPARAADRPGSRPGTPVQEIVRDLFAEALGLPRHRVHAESDFFRLGGHAPAAARLLSRTRAVLGVDPGSRALHEAPTPAAFAALVGDAPAAATGPGAAAGDTAEFSVRLRGALDTRILGAALTDLGRRHPSLRNSLLGSAGTRLRALAADDHLLELALPADSVDLWSHLPLAAELARAYGARATGQAPDHSPAALDAAPRALFGDLAPTPLPGSAPQAGDASCGRLETELDAELHARLTRLAAEHGTTLFMVVHAAVAALLNRLGAAGPVTVAAPVPARDTAALREAVGPYGRVLALTVDTSGDPAFAELLRRVRERDLAAYRDGGAALAALPGGIALTVLQECAGRFEAAGLSVQAEHCALPGPATDLGLTLTERQSPAGAPAGITVTATFRHDTVGETAAASLTGQLTAVLRSALAAPGTPLSRLRLLPGPAAVSGVWAGADVPVAGQDVAALFAAQVARAPRALALPGLDYAELDARSDLLAHALIAHQAGPGTCVLTALSSPAGFAVAAIAVAKTGAALLPVDPSLDLAESLRPAVLLLDETADLLLPAVPGAARLVREDAADRLPPAGRWPVAEADRTRPLRGGDPLLLLPGEGGTVAVGGEAVTAATLAAPADAAWLVHGYPDGDAAIGLLSALACGARVHVPDGSLSRDVPHEVLGWLRRQGARVVLGGADDVLCALVSLARTEGTELTVSGGWAEGRLVVEQLPGVPARPAPGHRAYLLDSRLRPVAPGRTGALYIAGAGVAQGYVGAPGASGERFLPDPFGGPDGSTARMWRTGRAARLDRNGDLRVLEDPAHDDPFDDPFATFVVLADSTGHRALWPAAAAVPEGWYETHAEDGYELCLDHINDHLGDHLGDPF</sequence>